<comment type="subcellular location">
    <subcellularLocation>
        <location evidence="1">Membrane</location>
        <topology evidence="1">Multi-pass membrane protein</topology>
    </subcellularLocation>
</comment>
<feature type="transmembrane region" description="Helical" evidence="6">
    <location>
        <begin position="312"/>
        <end position="331"/>
    </location>
</feature>
<evidence type="ECO:0000313" key="8">
    <source>
        <dbReference type="Proteomes" id="UP000008281"/>
    </source>
</evidence>
<comment type="similarity">
    <text evidence="2 6">Belongs to the nematode receptor-like protein srg family.</text>
</comment>
<organism evidence="8">
    <name type="scientific">Caenorhabditis remanei</name>
    <name type="common">Caenorhabditis vulgaris</name>
    <dbReference type="NCBI Taxonomy" id="31234"/>
    <lineage>
        <taxon>Eukaryota</taxon>
        <taxon>Metazoa</taxon>
        <taxon>Ecdysozoa</taxon>
        <taxon>Nematoda</taxon>
        <taxon>Chromadorea</taxon>
        <taxon>Rhabditida</taxon>
        <taxon>Rhabditina</taxon>
        <taxon>Rhabditomorpha</taxon>
        <taxon>Rhabditoidea</taxon>
        <taxon>Rhabditidae</taxon>
        <taxon>Peloderinae</taxon>
        <taxon>Caenorhabditis</taxon>
    </lineage>
</organism>
<feature type="transmembrane region" description="Helical" evidence="6">
    <location>
        <begin position="255"/>
        <end position="280"/>
    </location>
</feature>
<dbReference type="Pfam" id="PF02118">
    <property type="entry name" value="Srg"/>
    <property type="match status" value="1"/>
</dbReference>
<dbReference type="InterPro" id="IPR000609">
    <property type="entry name" value="7TM_GPCR_serpentine_rcpt_Srg"/>
</dbReference>
<dbReference type="AlphaFoldDB" id="E3NB68"/>
<evidence type="ECO:0000256" key="4">
    <source>
        <dbReference type="ARBA" id="ARBA00022989"/>
    </source>
</evidence>
<dbReference type="PANTHER" id="PTHR31552">
    <property type="entry name" value="SERPENTINE RECEPTOR CLASS GAMMA"/>
    <property type="match status" value="1"/>
</dbReference>
<feature type="transmembrane region" description="Helical" evidence="6">
    <location>
        <begin position="221"/>
        <end position="243"/>
    </location>
</feature>
<keyword evidence="8" id="KW-1185">Reference proteome</keyword>
<evidence type="ECO:0000256" key="1">
    <source>
        <dbReference type="ARBA" id="ARBA00004141"/>
    </source>
</evidence>
<dbReference type="HOGENOM" id="CLU_069704_0_0_1"/>
<keyword evidence="5 6" id="KW-0472">Membrane</keyword>
<feature type="transmembrane region" description="Helical" evidence="6">
    <location>
        <begin position="160"/>
        <end position="181"/>
    </location>
</feature>
<dbReference type="FunCoup" id="E3NB68">
    <property type="interactions" value="9"/>
</dbReference>
<dbReference type="STRING" id="31234.E3NB68"/>
<keyword evidence="4 6" id="KW-1133">Transmembrane helix</keyword>
<comment type="caution">
    <text evidence="6">Lacks conserved residue(s) required for the propagation of feature annotation.</text>
</comment>
<keyword evidence="3 6" id="KW-0812">Transmembrane</keyword>
<dbReference type="GO" id="GO:0004888">
    <property type="term" value="F:transmembrane signaling receptor activity"/>
    <property type="evidence" value="ECO:0007669"/>
    <property type="project" value="InterPro"/>
</dbReference>
<evidence type="ECO:0000313" key="7">
    <source>
        <dbReference type="EMBL" id="EFO91819.1"/>
    </source>
</evidence>
<reference evidence="7" key="1">
    <citation type="submission" date="2007-07" db="EMBL/GenBank/DDBJ databases">
        <title>PCAP assembly of the Caenorhabditis remanei genome.</title>
        <authorList>
            <consortium name="The Caenorhabditis remanei Sequencing Consortium"/>
            <person name="Wilson R.K."/>
        </authorList>
    </citation>
    <scope>NUCLEOTIDE SEQUENCE [LARGE SCALE GENOMIC DNA]</scope>
    <source>
        <strain evidence="7">PB4641</strain>
    </source>
</reference>
<evidence type="ECO:0000256" key="2">
    <source>
        <dbReference type="ARBA" id="ARBA00005692"/>
    </source>
</evidence>
<dbReference type="Proteomes" id="UP000008281">
    <property type="component" value="Unassembled WGS sequence"/>
</dbReference>
<proteinExistence type="inferred from homology"/>
<feature type="transmembrane region" description="Helical" evidence="6">
    <location>
        <begin position="37"/>
        <end position="57"/>
    </location>
</feature>
<protein>
    <recommendedName>
        <fullName evidence="6">Serpentine receptor class gamma</fullName>
    </recommendedName>
</protein>
<dbReference type="PANTHER" id="PTHR31552:SF28">
    <property type="entry name" value="SERPENTINE RECEPTOR CLASS GAMMA"/>
    <property type="match status" value="1"/>
</dbReference>
<gene>
    <name evidence="7" type="primary">Cre-srg-34</name>
    <name evidence="7" type="ORF">CRE_07781</name>
</gene>
<dbReference type="InParanoid" id="E3NB68"/>
<evidence type="ECO:0000256" key="6">
    <source>
        <dbReference type="RuleBase" id="RU280813"/>
    </source>
</evidence>
<feature type="transmembrane region" description="Helical" evidence="6">
    <location>
        <begin position="12"/>
        <end position="31"/>
    </location>
</feature>
<dbReference type="OMA" id="EFAYTQY"/>
<dbReference type="eggNOG" id="ENOG502TGAT">
    <property type="taxonomic scope" value="Eukaryota"/>
</dbReference>
<evidence type="ECO:0000256" key="5">
    <source>
        <dbReference type="ARBA" id="ARBA00023136"/>
    </source>
</evidence>
<sequence>MDLLTNAKFMITTSYGITAMIIYTWVTGVILRNSGTFKSSFFHLFCVGYFMNLCTYLNSFVTLRLPQNTDVSGTFSDFYSSLNLNNTDNMFPLSIFHTLHFEFAYTQYIFNCFVCTNRFTAICFPVHSERVSLVWRQIRQILSRTENPYFKIYFQYWLKYFWVIILSMFLVPFILFTRHILQNRSFFNWSPTANFFIDTTYVSSEKFKKLARKNIQGRSNIYYYLMPSLIILTMINIAFNILAGIKKGVRVPETSLFSMAFTVFVIDLFLTSLTVSNYYLTNMATSLDSELVRVLLRWIPLLTPFASDALTLTHPILLLYFSKTVSFLFFSKKLCFQVRRKCMESSSFLQKFHNHRFFAESNSNVVVVSVPRNINNLVQNTSSNK</sequence>
<dbReference type="EMBL" id="DS268582">
    <property type="protein sequence ID" value="EFO91819.1"/>
    <property type="molecule type" value="Genomic_DNA"/>
</dbReference>
<accession>E3NB68</accession>
<evidence type="ECO:0000256" key="3">
    <source>
        <dbReference type="ARBA" id="ARBA00022692"/>
    </source>
</evidence>
<name>E3NB68_CAERE</name>
<dbReference type="GO" id="GO:0007606">
    <property type="term" value="P:sensory perception of chemical stimulus"/>
    <property type="evidence" value="ECO:0007669"/>
    <property type="project" value="UniProtKB-UniRule"/>
</dbReference>
<dbReference type="GO" id="GO:0016020">
    <property type="term" value="C:membrane"/>
    <property type="evidence" value="ECO:0007669"/>
    <property type="project" value="UniProtKB-SubCell"/>
</dbReference>
<dbReference type="OrthoDB" id="5828859at2759"/>